<sequence length="90" mass="10523">LPKVSRWRHVKNFLDLSGINFDTPQRDDETKELTRENCENALLWLKVNTILDKAVKDNFKNGQVFGVMLGLTKKVIDIVFQYVMHDVMED</sequence>
<comment type="caution">
    <text evidence="1">The sequence shown here is derived from an EMBL/GenBank/DDBJ whole genome shotgun (WGS) entry which is preliminary data.</text>
</comment>
<gene>
    <name evidence="1" type="ORF">KI387_022121</name>
</gene>
<reference evidence="1 2" key="1">
    <citation type="journal article" date="2021" name="Nat. Plants">
        <title>The Taxus genome provides insights into paclitaxel biosynthesis.</title>
        <authorList>
            <person name="Xiong X."/>
            <person name="Gou J."/>
            <person name="Liao Q."/>
            <person name="Li Y."/>
            <person name="Zhou Q."/>
            <person name="Bi G."/>
            <person name="Li C."/>
            <person name="Du R."/>
            <person name="Wang X."/>
            <person name="Sun T."/>
            <person name="Guo L."/>
            <person name="Liang H."/>
            <person name="Lu P."/>
            <person name="Wu Y."/>
            <person name="Zhang Z."/>
            <person name="Ro D.K."/>
            <person name="Shang Y."/>
            <person name="Huang S."/>
            <person name="Yan J."/>
        </authorList>
    </citation>
    <scope>NUCLEOTIDE SEQUENCE [LARGE SCALE GENOMIC DNA]</scope>
    <source>
        <strain evidence="1">Ta-2019</strain>
    </source>
</reference>
<name>A0AA38FZM6_TAXCH</name>
<dbReference type="AlphaFoldDB" id="A0AA38FZM6"/>
<protein>
    <submittedName>
        <fullName evidence="1">Uncharacterized protein</fullName>
    </submittedName>
</protein>
<evidence type="ECO:0000313" key="1">
    <source>
        <dbReference type="EMBL" id="KAH9313494.1"/>
    </source>
</evidence>
<feature type="non-terminal residue" evidence="1">
    <location>
        <position position="1"/>
    </location>
</feature>
<dbReference type="Proteomes" id="UP000824469">
    <property type="component" value="Unassembled WGS sequence"/>
</dbReference>
<feature type="non-terminal residue" evidence="1">
    <location>
        <position position="90"/>
    </location>
</feature>
<accession>A0AA38FZM6</accession>
<proteinExistence type="predicted"/>
<keyword evidence="2" id="KW-1185">Reference proteome</keyword>
<dbReference type="EMBL" id="JAHRHJ020000005">
    <property type="protein sequence ID" value="KAH9313494.1"/>
    <property type="molecule type" value="Genomic_DNA"/>
</dbReference>
<organism evidence="1 2">
    <name type="scientific">Taxus chinensis</name>
    <name type="common">Chinese yew</name>
    <name type="synonym">Taxus wallichiana var. chinensis</name>
    <dbReference type="NCBI Taxonomy" id="29808"/>
    <lineage>
        <taxon>Eukaryota</taxon>
        <taxon>Viridiplantae</taxon>
        <taxon>Streptophyta</taxon>
        <taxon>Embryophyta</taxon>
        <taxon>Tracheophyta</taxon>
        <taxon>Spermatophyta</taxon>
        <taxon>Pinopsida</taxon>
        <taxon>Pinidae</taxon>
        <taxon>Conifers II</taxon>
        <taxon>Cupressales</taxon>
        <taxon>Taxaceae</taxon>
        <taxon>Taxus</taxon>
    </lineage>
</organism>
<evidence type="ECO:0000313" key="2">
    <source>
        <dbReference type="Proteomes" id="UP000824469"/>
    </source>
</evidence>